<dbReference type="PROSITE" id="PS50948">
    <property type="entry name" value="PAN"/>
    <property type="match status" value="5"/>
</dbReference>
<feature type="region of interest" description="Disordered" evidence="1">
    <location>
        <begin position="334"/>
        <end position="446"/>
    </location>
</feature>
<organism evidence="4 5">
    <name type="scientific">Neonectria ditissima</name>
    <dbReference type="NCBI Taxonomy" id="78410"/>
    <lineage>
        <taxon>Eukaryota</taxon>
        <taxon>Fungi</taxon>
        <taxon>Dikarya</taxon>
        <taxon>Ascomycota</taxon>
        <taxon>Pezizomycotina</taxon>
        <taxon>Sordariomycetes</taxon>
        <taxon>Hypocreomycetidae</taxon>
        <taxon>Hypocreales</taxon>
        <taxon>Nectriaceae</taxon>
        <taxon>Neonectria</taxon>
    </lineage>
</organism>
<keyword evidence="2" id="KW-0732">Signal</keyword>
<feature type="domain" description="Apple" evidence="3">
    <location>
        <begin position="566"/>
        <end position="640"/>
    </location>
</feature>
<proteinExistence type="predicted"/>
<sequence length="994" mass="106993">MRSTIFAALAFGGLDLVAAGLCKPSLVSGSVTLTGTAETSGPGISGASETSGSGSAGTLSGGSETATFGTTSSTSGVSELTGTIGLTSTSSGTSRASETQTSGTSFSTSASESTGTIGTTDSGTLTSTIVTSTTSPPVVTNEVANGNFVAYDPNSRNGIYAFNSEGDARLVQGNGYQGDGSQETGCVVLGSQTNSKRQATDWNAMIEQQLEDLNVANLYTVRFFYAILDNTVADTCRINAYYGDDIFASTPYFPVVATTPSQMQWLEFVNQAAVQTASGLIRFALACSGGSAQIYIDQVFVSDKVTPGDVDTISLFYESARTAATIQSVSTPSSFTTVTRSTLDGTDPSTTSETFPPTSASTNTPFLPTASDETTLTPTPFLPTPDETTLTPPPPTTEDQSVLTPTPLPPTKDQSALTPTPFNSDASTSPSTPRTQPSTTSQPASCVTGYILPDIDSGYTCHQLGLYRLAYEADRTAFPNQKTSEDCAAICSETSSCKASTYRSQYDKCEFSDELLTDENFVHVESGSYWSEQRCWAQGCLSTATATTTSCAETGYVVEASSSYVCDSFGLYRLAYEADRTAFPNQKTSEDCAAICSQINTCKASTYRSQYDKCEFSDEYLNDDNFFYHESGSIWNEQRCWNPSGCLDGRTATATPTSATATTSASCSETGYVIEASSSYVCNSFGLYRLAYEADRTAFPNQKTSEDCAAICSQINTCKASTYRTQYDKCEFSDEYLNDDNFFYHESESIWNEERCWNPTGCLDRTTTSASTASSTAPACTHTGYVLKENVDDYTCNTFGLYRLSYEADQTAFPNQRTSEDCAAICYQINTCKASTYVAQYDICLFSDEYLDTDNFFYHSTGTYWSEQRCWNPTGCLDAATTATTTAPSSTQSACATGYALATDVDPTYSCNSFGLYRLAYGADSTAFPHQSTSEECAAICAQIRDCKASTYRSQYTTCEFSDEFLDADNFFYHETGSYWFEQRCWDPNACVAS</sequence>
<reference evidence="4 5" key="1">
    <citation type="submission" date="2015-09" db="EMBL/GenBank/DDBJ databases">
        <title>Draft genome of a European isolate of the apple canker pathogen Neonectria ditissima.</title>
        <authorList>
            <person name="Gomez-Cortecero A."/>
            <person name="Harrison R.J."/>
            <person name="Armitage A.D."/>
        </authorList>
    </citation>
    <scope>NUCLEOTIDE SEQUENCE [LARGE SCALE GENOMIC DNA]</scope>
    <source>
        <strain evidence="4 5">R09/05</strain>
    </source>
</reference>
<evidence type="ECO:0000256" key="1">
    <source>
        <dbReference type="SAM" id="MobiDB-lite"/>
    </source>
</evidence>
<feature type="compositionally biased region" description="Low complexity" evidence="1">
    <location>
        <begin position="45"/>
        <end position="137"/>
    </location>
</feature>
<evidence type="ECO:0000313" key="4">
    <source>
        <dbReference type="EMBL" id="KPM34327.1"/>
    </source>
</evidence>
<feature type="domain" description="Apple" evidence="3">
    <location>
        <begin position="682"/>
        <end position="756"/>
    </location>
</feature>
<dbReference type="STRING" id="78410.A0A0P7AKI4"/>
<dbReference type="Proteomes" id="UP000050424">
    <property type="component" value="Unassembled WGS sequence"/>
</dbReference>
<feature type="compositionally biased region" description="Polar residues" evidence="1">
    <location>
        <begin position="412"/>
        <end position="426"/>
    </location>
</feature>
<accession>A0A0P7AKI4</accession>
<evidence type="ECO:0000259" key="3">
    <source>
        <dbReference type="PROSITE" id="PS50948"/>
    </source>
</evidence>
<feature type="compositionally biased region" description="Low complexity" evidence="1">
    <location>
        <begin position="372"/>
        <end position="390"/>
    </location>
</feature>
<dbReference type="AlphaFoldDB" id="A0A0P7AKI4"/>
<feature type="compositionally biased region" description="Low complexity" evidence="1">
    <location>
        <begin position="334"/>
        <end position="362"/>
    </location>
</feature>
<comment type="caution">
    <text evidence="4">The sequence shown here is derived from an EMBL/GenBank/DDBJ whole genome shotgun (WGS) entry which is preliminary data.</text>
</comment>
<feature type="chain" id="PRO_5006134900" description="Apple domain-containing protein" evidence="2">
    <location>
        <begin position="20"/>
        <end position="994"/>
    </location>
</feature>
<dbReference type="EMBL" id="LKCW01000355">
    <property type="protein sequence ID" value="KPM34327.1"/>
    <property type="molecule type" value="Genomic_DNA"/>
</dbReference>
<feature type="domain" description="Apple" evidence="3">
    <location>
        <begin position="461"/>
        <end position="535"/>
    </location>
</feature>
<protein>
    <recommendedName>
        <fullName evidence="3">Apple domain-containing protein</fullName>
    </recommendedName>
</protein>
<evidence type="ECO:0000256" key="2">
    <source>
        <dbReference type="SAM" id="SignalP"/>
    </source>
</evidence>
<evidence type="ECO:0000313" key="5">
    <source>
        <dbReference type="Proteomes" id="UP000050424"/>
    </source>
</evidence>
<gene>
    <name evidence="4" type="ORF">AK830_g12239</name>
</gene>
<feature type="signal peptide" evidence="2">
    <location>
        <begin position="1"/>
        <end position="19"/>
    </location>
</feature>
<dbReference type="Pfam" id="PF14295">
    <property type="entry name" value="PAN_4"/>
    <property type="match status" value="5"/>
</dbReference>
<feature type="domain" description="Apple" evidence="3">
    <location>
        <begin position="911"/>
        <end position="985"/>
    </location>
</feature>
<name>A0A0P7AKI4_9HYPO</name>
<keyword evidence="5" id="KW-1185">Reference proteome</keyword>
<feature type="domain" description="Apple" evidence="3">
    <location>
        <begin position="796"/>
        <end position="870"/>
    </location>
</feature>
<dbReference type="InterPro" id="IPR003609">
    <property type="entry name" value="Pan_app"/>
</dbReference>
<dbReference type="OrthoDB" id="5388283at2759"/>
<feature type="region of interest" description="Disordered" evidence="1">
    <location>
        <begin position="36"/>
        <end position="137"/>
    </location>
</feature>
<feature type="compositionally biased region" description="Low complexity" evidence="1">
    <location>
        <begin position="427"/>
        <end position="443"/>
    </location>
</feature>